<name>V2X4F2_MONRO</name>
<feature type="region of interest" description="Disordered" evidence="1">
    <location>
        <begin position="149"/>
        <end position="174"/>
    </location>
</feature>
<comment type="caution">
    <text evidence="2">The sequence shown here is derived from an EMBL/GenBank/DDBJ whole genome shotgun (WGS) entry which is preliminary data.</text>
</comment>
<dbReference type="HOGENOM" id="CLU_622690_0_0_1"/>
<organism evidence="2 3">
    <name type="scientific">Moniliophthora roreri (strain MCA 2997)</name>
    <name type="common">Cocoa frosty pod rot fungus</name>
    <name type="synonym">Crinipellis roreri</name>
    <dbReference type="NCBI Taxonomy" id="1381753"/>
    <lineage>
        <taxon>Eukaryota</taxon>
        <taxon>Fungi</taxon>
        <taxon>Dikarya</taxon>
        <taxon>Basidiomycota</taxon>
        <taxon>Agaricomycotina</taxon>
        <taxon>Agaricomycetes</taxon>
        <taxon>Agaricomycetidae</taxon>
        <taxon>Agaricales</taxon>
        <taxon>Marasmiineae</taxon>
        <taxon>Marasmiaceae</taxon>
        <taxon>Moniliophthora</taxon>
    </lineage>
</organism>
<evidence type="ECO:0000313" key="2">
    <source>
        <dbReference type="EMBL" id="ESK94033.1"/>
    </source>
</evidence>
<feature type="compositionally biased region" description="Basic and acidic residues" evidence="1">
    <location>
        <begin position="159"/>
        <end position="174"/>
    </location>
</feature>
<protein>
    <submittedName>
        <fullName evidence="2">Uncharacterized protein</fullName>
    </submittedName>
</protein>
<evidence type="ECO:0000256" key="1">
    <source>
        <dbReference type="SAM" id="MobiDB-lite"/>
    </source>
</evidence>
<dbReference type="KEGG" id="mrr:Moror_12864"/>
<dbReference type="OrthoDB" id="3066241at2759"/>
<reference evidence="2 3" key="1">
    <citation type="journal article" date="2014" name="BMC Genomics">
        <title>Genome and secretome analysis of the hemibiotrophic fungal pathogen, Moniliophthora roreri, which causes frosty pod rot disease of cacao: mechanisms of the biotrophic and necrotrophic phases.</title>
        <authorList>
            <person name="Meinhardt L.W."/>
            <person name="Costa G.G.L."/>
            <person name="Thomazella D.P.T."/>
            <person name="Teixeira P.J.P.L."/>
            <person name="Carazzolle M.F."/>
            <person name="Schuster S.C."/>
            <person name="Carlson J.E."/>
            <person name="Guiltinan M.J."/>
            <person name="Mieczkowski P."/>
            <person name="Farmer A."/>
            <person name="Ramaraj T."/>
            <person name="Crozier J."/>
            <person name="Davis R.E."/>
            <person name="Shao J."/>
            <person name="Melnick R.L."/>
            <person name="Pereira G.A.G."/>
            <person name="Bailey B.A."/>
        </authorList>
    </citation>
    <scope>NUCLEOTIDE SEQUENCE [LARGE SCALE GENOMIC DNA]</scope>
    <source>
        <strain evidence="2 3">MCA 2997</strain>
    </source>
</reference>
<evidence type="ECO:0000313" key="3">
    <source>
        <dbReference type="Proteomes" id="UP000017559"/>
    </source>
</evidence>
<keyword evidence="3" id="KW-1185">Reference proteome</keyword>
<sequence>MVKELIPKPTCKSCIDSPKLIGEFLSEMNIMNIQRYKEFKKCVRDVAKEKLPDTHRKHQEHDTMLWREVVHLVAVSFPELKTCINSWPVEAYYRAWTSFKRWKNASATSKATSARTTAAPVRMKYIWIGRAPPHVRKLGYNDEGKLASTRRRGSLHNQASHDSKAVDGKTHVRDSATDAGFSRNMVFRRSQSVKIELSESHYLSPIPTSSSISQSRSCLRRCAVSVKTYPEICFSCGGYPQILAEHRIELEAFLTRIDMKYLLQSLISFGIFHDGHLELLLSLSKPDRKEILAGLGLGRMDSITLLQQLDSVAPIKTTQSPDPKVAEADIADFDRRMQAIYRCPLHPLRGDFSPKLFMFLRSMQLEILLPIATKLYGIESDVQFERVCQLEEEELNAFMNVDGAGVSSFHQRLLHLAIKGASIAFGPVD</sequence>
<proteinExistence type="predicted"/>
<accession>V2X4F2</accession>
<dbReference type="EMBL" id="AWSO01000156">
    <property type="protein sequence ID" value="ESK94033.1"/>
    <property type="molecule type" value="Genomic_DNA"/>
</dbReference>
<gene>
    <name evidence="2" type="ORF">Moror_12864</name>
</gene>
<dbReference type="Proteomes" id="UP000017559">
    <property type="component" value="Unassembled WGS sequence"/>
</dbReference>
<dbReference type="AlphaFoldDB" id="V2X4F2"/>